<name>A0A3P1API0_9FLAO</name>
<dbReference type="AlphaFoldDB" id="A0A3P1API0"/>
<evidence type="ECO:0000313" key="3">
    <source>
        <dbReference type="Proteomes" id="UP000268372"/>
    </source>
</evidence>
<comment type="caution">
    <text evidence="2">The sequence shown here is derived from an EMBL/GenBank/DDBJ whole genome shotgun (WGS) entry which is preliminary data.</text>
</comment>
<evidence type="ECO:0000256" key="1">
    <source>
        <dbReference type="SAM" id="Phobius"/>
    </source>
</evidence>
<accession>A0A3P1API0</accession>
<gene>
    <name evidence="2" type="ORF">EG242_14140</name>
</gene>
<proteinExistence type="predicted"/>
<organism evidence="2 3">
    <name type="scientific">Paenimyroides viscosum</name>
    <dbReference type="NCBI Taxonomy" id="2488729"/>
    <lineage>
        <taxon>Bacteria</taxon>
        <taxon>Pseudomonadati</taxon>
        <taxon>Bacteroidota</taxon>
        <taxon>Flavobacteriia</taxon>
        <taxon>Flavobacteriales</taxon>
        <taxon>Flavobacteriaceae</taxon>
        <taxon>Paenimyroides</taxon>
    </lineage>
</organism>
<dbReference type="Proteomes" id="UP000268372">
    <property type="component" value="Unassembled WGS sequence"/>
</dbReference>
<keyword evidence="1" id="KW-0812">Transmembrane</keyword>
<evidence type="ECO:0008006" key="4">
    <source>
        <dbReference type="Google" id="ProtNLM"/>
    </source>
</evidence>
<dbReference type="RefSeq" id="WP_124900511.1">
    <property type="nucleotide sequence ID" value="NZ_RQTJ01000051.1"/>
</dbReference>
<dbReference type="Pfam" id="PF19628">
    <property type="entry name" value="DUF6132"/>
    <property type="match status" value="1"/>
</dbReference>
<dbReference type="EMBL" id="RQTJ01000051">
    <property type="protein sequence ID" value="RRA89832.1"/>
    <property type="molecule type" value="Genomic_DNA"/>
</dbReference>
<protein>
    <recommendedName>
        <fullName evidence="4">YtxH domain-containing protein</fullName>
    </recommendedName>
</protein>
<reference evidence="2 3" key="1">
    <citation type="submission" date="2018-11" db="EMBL/GenBank/DDBJ databases">
        <title>Flavobacterium sp. nov., YIM 102796 draft genome.</title>
        <authorList>
            <person name="Li G."/>
            <person name="Jiang Y."/>
        </authorList>
    </citation>
    <scope>NUCLEOTIDE SEQUENCE [LARGE SCALE GENOMIC DNA]</scope>
    <source>
        <strain evidence="2 3">YIM 102796</strain>
    </source>
</reference>
<dbReference type="InterPro" id="IPR045764">
    <property type="entry name" value="DUF6132"/>
</dbReference>
<dbReference type="OrthoDB" id="2062758at2"/>
<keyword evidence="1" id="KW-1133">Transmembrane helix</keyword>
<keyword evidence="3" id="KW-1185">Reference proteome</keyword>
<evidence type="ECO:0000313" key="2">
    <source>
        <dbReference type="EMBL" id="RRA89832.1"/>
    </source>
</evidence>
<feature type="transmembrane region" description="Helical" evidence="1">
    <location>
        <begin position="9"/>
        <end position="26"/>
    </location>
</feature>
<keyword evidence="1" id="KW-0472">Membrane</keyword>
<sequence length="64" mass="7077">MKLFFQKHLITLAGISLGLITGYLYWHFIGCNSGTCAITSNPRNSTLYGGMMGGLVFSLFKKEK</sequence>